<reference evidence="1" key="1">
    <citation type="submission" date="2019-11" db="UniProtKB">
        <authorList>
            <consortium name="WormBaseParasite"/>
        </authorList>
    </citation>
    <scope>IDENTIFICATION</scope>
</reference>
<evidence type="ECO:0000313" key="1">
    <source>
        <dbReference type="WBParaSite" id="MCU_009068-RA"/>
    </source>
</evidence>
<dbReference type="WBParaSite" id="MCU_009068-RA">
    <property type="protein sequence ID" value="MCU_009068-RA"/>
    <property type="gene ID" value="MCU_009068"/>
</dbReference>
<organism evidence="1">
    <name type="scientific">Mesocestoides corti</name>
    <name type="common">Flatworm</name>
    <dbReference type="NCBI Taxonomy" id="53468"/>
    <lineage>
        <taxon>Eukaryota</taxon>
        <taxon>Metazoa</taxon>
        <taxon>Spiralia</taxon>
        <taxon>Lophotrochozoa</taxon>
        <taxon>Platyhelminthes</taxon>
        <taxon>Cestoda</taxon>
        <taxon>Eucestoda</taxon>
        <taxon>Cyclophyllidea</taxon>
        <taxon>Mesocestoididae</taxon>
        <taxon>Mesocestoides</taxon>
    </lineage>
</organism>
<proteinExistence type="predicted"/>
<sequence length="113" mass="12371">MTFTSRGTQVLQIACNGTRHVSIGGVKCIFCGGIVGRYGWPLVSMKLAKHRKKSAEDILDVEESYVALSRCSRQPRTSISNNVGTLGAYACGMRSFIQDRGAPSWKSMVLFSH</sequence>
<accession>A0A5K3FQ45</accession>
<protein>
    <submittedName>
        <fullName evidence="1">Yippee domain-containing protein</fullName>
    </submittedName>
</protein>
<name>A0A5K3FQ45_MESCO</name>
<dbReference type="AlphaFoldDB" id="A0A5K3FQ45"/>